<dbReference type="InterPro" id="IPR016158">
    <property type="entry name" value="Cullin_homology"/>
</dbReference>
<dbReference type="InterPro" id="IPR036317">
    <property type="entry name" value="Cullin_homology_sf"/>
</dbReference>
<comment type="similarity">
    <text evidence="1 4 5">Belongs to the cullin family.</text>
</comment>
<dbReference type="Pfam" id="PF10557">
    <property type="entry name" value="Cullin_Nedd8"/>
    <property type="match status" value="1"/>
</dbReference>
<evidence type="ECO:0000256" key="2">
    <source>
        <dbReference type="ARBA" id="ARBA00022499"/>
    </source>
</evidence>
<protein>
    <submittedName>
        <fullName evidence="7">Cullin</fullName>
    </submittedName>
</protein>
<dbReference type="PROSITE" id="PS01256">
    <property type="entry name" value="CULLIN_1"/>
    <property type="match status" value="1"/>
</dbReference>
<evidence type="ECO:0000313" key="8">
    <source>
        <dbReference type="Proteomes" id="UP001146793"/>
    </source>
</evidence>
<dbReference type="AlphaFoldDB" id="A0AAV7YWX7"/>
<dbReference type="SUPFAM" id="SSF75632">
    <property type="entry name" value="Cullin homology domain"/>
    <property type="match status" value="1"/>
</dbReference>
<comment type="caution">
    <text evidence="7">The sequence shown here is derived from an EMBL/GenBank/DDBJ whole genome shotgun (WGS) entry which is preliminary data.</text>
</comment>
<dbReference type="SUPFAM" id="SSF74788">
    <property type="entry name" value="Cullin repeat-like"/>
    <property type="match status" value="1"/>
</dbReference>
<dbReference type="Proteomes" id="UP001146793">
    <property type="component" value="Unassembled WGS sequence"/>
</dbReference>
<proteinExistence type="inferred from homology"/>
<dbReference type="InterPro" id="IPR036390">
    <property type="entry name" value="WH_DNA-bd_sf"/>
</dbReference>
<dbReference type="InterPro" id="IPR036388">
    <property type="entry name" value="WH-like_DNA-bd_sf"/>
</dbReference>
<dbReference type="InterPro" id="IPR001373">
    <property type="entry name" value="Cullin_N"/>
</dbReference>
<dbReference type="Pfam" id="PF00888">
    <property type="entry name" value="Cullin"/>
    <property type="match status" value="1"/>
</dbReference>
<dbReference type="Gene3D" id="1.20.1310.10">
    <property type="entry name" value="Cullin Repeats"/>
    <property type="match status" value="4"/>
</dbReference>
<dbReference type="InterPro" id="IPR016157">
    <property type="entry name" value="Cullin_CS"/>
</dbReference>
<feature type="domain" description="Cullin family profile" evidence="6">
    <location>
        <begin position="355"/>
        <end position="583"/>
    </location>
</feature>
<evidence type="ECO:0000313" key="7">
    <source>
        <dbReference type="EMBL" id="KAJ3434382.1"/>
    </source>
</evidence>
<accession>A0AAV7YWX7</accession>
<dbReference type="GO" id="GO:0031625">
    <property type="term" value="F:ubiquitin protein ligase binding"/>
    <property type="evidence" value="ECO:0007669"/>
    <property type="project" value="InterPro"/>
</dbReference>
<evidence type="ECO:0000256" key="4">
    <source>
        <dbReference type="PROSITE-ProRule" id="PRU00330"/>
    </source>
</evidence>
<dbReference type="InterPro" id="IPR016159">
    <property type="entry name" value="Cullin_repeat-like_dom_sf"/>
</dbReference>
<organism evidence="7 8">
    <name type="scientific">Anaeramoeba flamelloides</name>
    <dbReference type="NCBI Taxonomy" id="1746091"/>
    <lineage>
        <taxon>Eukaryota</taxon>
        <taxon>Metamonada</taxon>
        <taxon>Anaeramoebidae</taxon>
        <taxon>Anaeramoeba</taxon>
    </lineage>
</organism>
<evidence type="ECO:0000259" key="6">
    <source>
        <dbReference type="PROSITE" id="PS50069"/>
    </source>
</evidence>
<gene>
    <name evidence="7" type="ORF">M0812_19867</name>
</gene>
<sequence length="719" mass="85800">MNKNLLQEGLQKIVTTIELVYDSKPQQISFLEIHSLIHRLSLLNFGQQIYDIIRDLVEEKSKETITSFEKLTDENLLSSLDKNYQIFKKKITLVQNLFSSLESRFIKFTKLQPLYFVSMNFWVKEFLVKEKLLTRIVQVLIDNISLERQDIPVDQILMKNTINMLLEVSEKPRELYEKLFEEPFLTSSKTYFHYLSQEMLNDLTCANYLQKTIEIIRHETDRVTRYLYRSTKSKIERIIQEVMIKNQLGRIKTMRSSPVEMFQKANIPDLKVFYFLFEQINQLDWIFGLFRDWVNQCIVDITSVTNKISPINFVKNIFNYHLKVNKILNEAFKNNARMRKHFDTVFMDKIHENKELPKMLPQYIDFMIKKDFESNNGDEIIQEFITIFKLVQDKDIFRRYYELYFARRLLRKGKNGFNEHYEKLIISKLKLNAWPLFTKKLEDMMTDIDLSEDINNEFNEYFKKHDLISIGIQTSLTILKNSVWPATPKMTPKIPQDFIELQQEIIKFYNQKHTGRVLMWQYQLCSCEVSARFHRKSYTLITTLFQAIALQQFEKKDKILFQGMHELTGIPEKQLQIALRQLSDKDCRIIGRRKIKLQGSHKVTQDLSKCPYCVNTKFKHKTHKINLIRSTKSMKVEFEEKAKVKVQDDRKIVVDAAIVKIMKFRKSLIHNNLITEVINILSNRFKPSISFIKKRIDTLIDREYLARDENNHKNYLYLA</sequence>
<keyword evidence="3" id="KW-0832">Ubl conjugation</keyword>
<dbReference type="PROSITE" id="PS50069">
    <property type="entry name" value="CULLIN_2"/>
    <property type="match status" value="1"/>
</dbReference>
<dbReference type="SMART" id="SM00884">
    <property type="entry name" value="Cullin_Nedd8"/>
    <property type="match status" value="1"/>
</dbReference>
<evidence type="ECO:0000256" key="1">
    <source>
        <dbReference type="ARBA" id="ARBA00006019"/>
    </source>
</evidence>
<dbReference type="GO" id="GO:0031461">
    <property type="term" value="C:cullin-RING ubiquitin ligase complex"/>
    <property type="evidence" value="ECO:0007669"/>
    <property type="project" value="InterPro"/>
</dbReference>
<dbReference type="Gene3D" id="3.30.230.130">
    <property type="entry name" value="Cullin, Chain C, Domain 2"/>
    <property type="match status" value="1"/>
</dbReference>
<evidence type="ECO:0000256" key="3">
    <source>
        <dbReference type="ARBA" id="ARBA00022843"/>
    </source>
</evidence>
<name>A0AAV7YWX7_9EUKA</name>
<evidence type="ECO:0000256" key="5">
    <source>
        <dbReference type="RuleBase" id="RU003829"/>
    </source>
</evidence>
<dbReference type="InterPro" id="IPR045093">
    <property type="entry name" value="Cullin"/>
</dbReference>
<dbReference type="FunFam" id="1.10.10.10:FF:000014">
    <property type="entry name" value="Cullin 1"/>
    <property type="match status" value="1"/>
</dbReference>
<keyword evidence="2" id="KW-1017">Isopeptide bond</keyword>
<dbReference type="Pfam" id="PF26557">
    <property type="entry name" value="Cullin_AB"/>
    <property type="match status" value="1"/>
</dbReference>
<dbReference type="GO" id="GO:0006511">
    <property type="term" value="P:ubiquitin-dependent protein catabolic process"/>
    <property type="evidence" value="ECO:0007669"/>
    <property type="project" value="InterPro"/>
</dbReference>
<dbReference type="InterPro" id="IPR059120">
    <property type="entry name" value="Cullin-like_AB"/>
</dbReference>
<reference evidence="7" key="1">
    <citation type="submission" date="2022-08" db="EMBL/GenBank/DDBJ databases">
        <title>Novel sulphate-reducing endosymbionts in the free-living metamonad Anaeramoeba.</title>
        <authorList>
            <person name="Jerlstrom-Hultqvist J."/>
            <person name="Cepicka I."/>
            <person name="Gallot-Lavallee L."/>
            <person name="Salas-Leiva D."/>
            <person name="Curtis B.A."/>
            <person name="Zahonova K."/>
            <person name="Pipaliya S."/>
            <person name="Dacks J."/>
            <person name="Roger A.J."/>
        </authorList>
    </citation>
    <scope>NUCLEOTIDE SEQUENCE</scope>
    <source>
        <strain evidence="7">Busselton2</strain>
    </source>
</reference>
<dbReference type="Gene3D" id="1.10.10.10">
    <property type="entry name" value="Winged helix-like DNA-binding domain superfamily/Winged helix DNA-binding domain"/>
    <property type="match status" value="1"/>
</dbReference>
<dbReference type="FunFam" id="1.20.1310.10:FF:000001">
    <property type="entry name" value="Cullin 3"/>
    <property type="match status" value="1"/>
</dbReference>
<dbReference type="SUPFAM" id="SSF46785">
    <property type="entry name" value="Winged helix' DNA-binding domain"/>
    <property type="match status" value="1"/>
</dbReference>
<dbReference type="EMBL" id="JANTQA010000044">
    <property type="protein sequence ID" value="KAJ3434382.1"/>
    <property type="molecule type" value="Genomic_DNA"/>
</dbReference>
<dbReference type="PANTHER" id="PTHR11932">
    <property type="entry name" value="CULLIN"/>
    <property type="match status" value="1"/>
</dbReference>
<dbReference type="InterPro" id="IPR019559">
    <property type="entry name" value="Cullin_neddylation_domain"/>
</dbReference>
<dbReference type="SMART" id="SM00182">
    <property type="entry name" value="CULLIN"/>
    <property type="match status" value="1"/>
</dbReference>